<evidence type="ECO:0000313" key="3">
    <source>
        <dbReference type="Proteomes" id="UP000016638"/>
    </source>
</evidence>
<dbReference type="PATRIC" id="fig|1125712.3.peg.550"/>
<dbReference type="EMBL" id="AWEZ01000020">
    <property type="protein sequence ID" value="ERL09798.1"/>
    <property type="molecule type" value="Genomic_DNA"/>
</dbReference>
<dbReference type="Proteomes" id="UP000016638">
    <property type="component" value="Unassembled WGS sequence"/>
</dbReference>
<dbReference type="RefSeq" id="WP_021725426.1">
    <property type="nucleotide sequence ID" value="NZ_AWEZ01000020.1"/>
</dbReference>
<name>U2TUR0_9ACTN</name>
<sequence>MGPREAHPDSSSVRCDTGLPEELGHVLGSDPDGERSMLLMAPSLRDARPTRPEDIADETPAILEQRHAGDRTRPHGRSWTHYYQMRRDGCGDVPDEGDDGHDDRQD</sequence>
<feature type="compositionally biased region" description="Basic and acidic residues" evidence="1">
    <location>
        <begin position="64"/>
        <end position="73"/>
    </location>
</feature>
<organism evidence="2 3">
    <name type="scientific">Olsenella profusa F0195</name>
    <dbReference type="NCBI Taxonomy" id="1125712"/>
    <lineage>
        <taxon>Bacteria</taxon>
        <taxon>Bacillati</taxon>
        <taxon>Actinomycetota</taxon>
        <taxon>Coriobacteriia</taxon>
        <taxon>Coriobacteriales</taxon>
        <taxon>Atopobiaceae</taxon>
        <taxon>Olsenella</taxon>
    </lineage>
</organism>
<dbReference type="STRING" id="1125712.HMPREF1316_1488"/>
<feature type="region of interest" description="Disordered" evidence="1">
    <location>
        <begin position="1"/>
        <end position="106"/>
    </location>
</feature>
<protein>
    <submittedName>
        <fullName evidence="2">Uncharacterized protein</fullName>
    </submittedName>
</protein>
<evidence type="ECO:0000256" key="1">
    <source>
        <dbReference type="SAM" id="MobiDB-lite"/>
    </source>
</evidence>
<comment type="caution">
    <text evidence="2">The sequence shown here is derived from an EMBL/GenBank/DDBJ whole genome shotgun (WGS) entry which is preliminary data.</text>
</comment>
<keyword evidence="3" id="KW-1185">Reference proteome</keyword>
<proteinExistence type="predicted"/>
<evidence type="ECO:0000313" key="2">
    <source>
        <dbReference type="EMBL" id="ERL09798.1"/>
    </source>
</evidence>
<feature type="compositionally biased region" description="Basic and acidic residues" evidence="1">
    <location>
        <begin position="45"/>
        <end position="54"/>
    </location>
</feature>
<dbReference type="AlphaFoldDB" id="U2TUR0"/>
<reference evidence="2 3" key="1">
    <citation type="submission" date="2013-08" db="EMBL/GenBank/DDBJ databases">
        <authorList>
            <person name="Durkin A.S."/>
            <person name="Haft D.R."/>
            <person name="McCorrison J."/>
            <person name="Torralba M."/>
            <person name="Gillis M."/>
            <person name="Haft D.H."/>
            <person name="Methe B."/>
            <person name="Sutton G."/>
            <person name="Nelson K.E."/>
        </authorList>
    </citation>
    <scope>NUCLEOTIDE SEQUENCE [LARGE SCALE GENOMIC DNA]</scope>
    <source>
        <strain evidence="2 3">F0195</strain>
    </source>
</reference>
<dbReference type="OrthoDB" id="1934790at2"/>
<gene>
    <name evidence="2" type="ORF">HMPREF1316_1488</name>
</gene>
<accession>U2TUR0</accession>